<dbReference type="RefSeq" id="WP_189505497.1">
    <property type="nucleotide sequence ID" value="NZ_BMZQ01000002.1"/>
</dbReference>
<dbReference type="Pfam" id="PF00583">
    <property type="entry name" value="Acetyltransf_1"/>
    <property type="match status" value="1"/>
</dbReference>
<dbReference type="AlphaFoldDB" id="A0A8J3DS42"/>
<dbReference type="CDD" id="cd04301">
    <property type="entry name" value="NAT_SF"/>
    <property type="match status" value="1"/>
</dbReference>
<sequence length="148" mass="17425">MEGMEVRPPTLDDEADWRRLWTDYLDFYEAKVPEEVYVETWKRLHTPGEFEPKCLLAVTHTKPMGLVHFMYHRTTWAVANNCYLQDLYVDPERRGTGLGRVLIEAVKRIAAEDGVTNVYWLTHESNATARQLYDRVAKNTGFLRYRIE</sequence>
<evidence type="ECO:0000313" key="4">
    <source>
        <dbReference type="EMBL" id="GHD19560.1"/>
    </source>
</evidence>
<dbReference type="GO" id="GO:0008080">
    <property type="term" value="F:N-acetyltransferase activity"/>
    <property type="evidence" value="ECO:0007669"/>
    <property type="project" value="TreeGrafter"/>
</dbReference>
<dbReference type="PANTHER" id="PTHR10545:SF42">
    <property type="entry name" value="ACETYLTRANSFERASE"/>
    <property type="match status" value="1"/>
</dbReference>
<keyword evidence="2" id="KW-0012">Acyltransferase</keyword>
<dbReference type="EMBL" id="BMZQ01000002">
    <property type="protein sequence ID" value="GHD19560.1"/>
    <property type="molecule type" value="Genomic_DNA"/>
</dbReference>
<feature type="domain" description="N-acetyltransferase" evidence="3">
    <location>
        <begin position="4"/>
        <end position="148"/>
    </location>
</feature>
<dbReference type="Gene3D" id="3.40.630.30">
    <property type="match status" value="1"/>
</dbReference>
<dbReference type="SUPFAM" id="SSF55729">
    <property type="entry name" value="Acyl-CoA N-acyltransferases (Nat)"/>
    <property type="match status" value="1"/>
</dbReference>
<reference evidence="4" key="1">
    <citation type="journal article" date="2014" name="Int. J. Syst. Evol. Microbiol.">
        <title>Complete genome sequence of Corynebacterium casei LMG S-19264T (=DSM 44701T), isolated from a smear-ripened cheese.</title>
        <authorList>
            <consortium name="US DOE Joint Genome Institute (JGI-PGF)"/>
            <person name="Walter F."/>
            <person name="Albersmeier A."/>
            <person name="Kalinowski J."/>
            <person name="Ruckert C."/>
        </authorList>
    </citation>
    <scope>NUCLEOTIDE SEQUENCE</scope>
    <source>
        <strain evidence="4">KCTC 42249</strain>
    </source>
</reference>
<proteinExistence type="predicted"/>
<evidence type="ECO:0000259" key="3">
    <source>
        <dbReference type="PROSITE" id="PS51186"/>
    </source>
</evidence>
<evidence type="ECO:0000256" key="2">
    <source>
        <dbReference type="ARBA" id="ARBA00023315"/>
    </source>
</evidence>
<evidence type="ECO:0000313" key="5">
    <source>
        <dbReference type="Proteomes" id="UP000630142"/>
    </source>
</evidence>
<dbReference type="InterPro" id="IPR016181">
    <property type="entry name" value="Acyl_CoA_acyltransferase"/>
</dbReference>
<keyword evidence="5" id="KW-1185">Reference proteome</keyword>
<dbReference type="InterPro" id="IPR051016">
    <property type="entry name" value="Diverse_Substrate_AcTransf"/>
</dbReference>
<keyword evidence="1" id="KW-0808">Transferase</keyword>
<dbReference type="PROSITE" id="PS51186">
    <property type="entry name" value="GNAT"/>
    <property type="match status" value="1"/>
</dbReference>
<dbReference type="Proteomes" id="UP000630142">
    <property type="component" value="Unassembled WGS sequence"/>
</dbReference>
<comment type="caution">
    <text evidence="4">The sequence shown here is derived from an EMBL/GenBank/DDBJ whole genome shotgun (WGS) entry which is preliminary data.</text>
</comment>
<evidence type="ECO:0000256" key="1">
    <source>
        <dbReference type="ARBA" id="ARBA00022679"/>
    </source>
</evidence>
<dbReference type="PANTHER" id="PTHR10545">
    <property type="entry name" value="DIAMINE N-ACETYLTRANSFERASE"/>
    <property type="match status" value="1"/>
</dbReference>
<dbReference type="InterPro" id="IPR000182">
    <property type="entry name" value="GNAT_dom"/>
</dbReference>
<accession>A0A8J3DS42</accession>
<protein>
    <submittedName>
        <fullName evidence="4">GCN5 family N-acetyltransferase</fullName>
    </submittedName>
</protein>
<organism evidence="4 5">
    <name type="scientific">Tianweitania populi</name>
    <dbReference type="NCBI Taxonomy" id="1607949"/>
    <lineage>
        <taxon>Bacteria</taxon>
        <taxon>Pseudomonadati</taxon>
        <taxon>Pseudomonadota</taxon>
        <taxon>Alphaproteobacteria</taxon>
        <taxon>Hyphomicrobiales</taxon>
        <taxon>Phyllobacteriaceae</taxon>
        <taxon>Tianweitania</taxon>
    </lineage>
</organism>
<gene>
    <name evidence="4" type="ORF">GCM10016234_31400</name>
</gene>
<reference evidence="4" key="2">
    <citation type="submission" date="2020-09" db="EMBL/GenBank/DDBJ databases">
        <authorList>
            <person name="Sun Q."/>
            <person name="Kim S."/>
        </authorList>
    </citation>
    <scope>NUCLEOTIDE SEQUENCE</scope>
    <source>
        <strain evidence="4">KCTC 42249</strain>
    </source>
</reference>
<name>A0A8J3DS42_9HYPH</name>